<feature type="transmembrane region" description="Helical" evidence="4">
    <location>
        <begin position="437"/>
        <end position="461"/>
    </location>
</feature>
<evidence type="ECO:0000256" key="3">
    <source>
        <dbReference type="SAM" id="MobiDB-lite"/>
    </source>
</evidence>
<dbReference type="InterPro" id="IPR010383">
    <property type="entry name" value="Glyco_hydrolase_94_b-supersand"/>
</dbReference>
<gene>
    <name evidence="8" type="ORF">SAMN02949497_0073</name>
</gene>
<evidence type="ECO:0000259" key="7">
    <source>
        <dbReference type="Pfam" id="PF17167"/>
    </source>
</evidence>
<feature type="region of interest" description="Disordered" evidence="3">
    <location>
        <begin position="1"/>
        <end position="24"/>
    </location>
</feature>
<dbReference type="Pfam" id="PF10091">
    <property type="entry name" value="Glycoamylase"/>
    <property type="match status" value="1"/>
</dbReference>
<keyword evidence="4" id="KW-0472">Membrane</keyword>
<evidence type="ECO:0000256" key="1">
    <source>
        <dbReference type="ARBA" id="ARBA00022676"/>
    </source>
</evidence>
<dbReference type="InterPro" id="IPR011013">
    <property type="entry name" value="Gal_mutarotase_sf_dom"/>
</dbReference>
<dbReference type="InterPro" id="IPR033432">
    <property type="entry name" value="GH94_catalytic"/>
</dbReference>
<keyword evidence="4" id="KW-1133">Transmembrane helix</keyword>
<dbReference type="CDD" id="cd11756">
    <property type="entry name" value="GH94N_ChvB_NdvB_1_like"/>
    <property type="match status" value="1"/>
</dbReference>
<feature type="domain" description="Glycosyl hydrolase 94 supersandwich" evidence="5">
    <location>
        <begin position="2030"/>
        <end position="2301"/>
    </location>
</feature>
<sequence length="2824" mass="306924">MAKPKERRRTARSHDPGGDDRPIRRELFGEDRLRQHALTLAQTQHTAPAGPRPALLAGRTRENQTVLLAAYQSIVRRVDQHRAITPAAEWLLDNFHVIEEQVKDVAEALPGHRVRELPALAGGVFLAGYPRAYGIAWALVAHTDSRFAPDTLGLFIRAYQEVQPLTLDELWALPALLRVLLLENLRRFAVLVMRSQTGRGLADEFVDQVERAALQPDPSAAPPGVLPPPPLRQAFAVQIAQRLHDPHPDTPVSLDFLDRWLAEEGTDLDEVVRREHADQVAANWTVRNIITSLRAVAAFDWPPFVEALSLVEACLRGHPGYGAMDFLTRDRYRRAIGQIARRSPYSELDIAREVVAHAGRAADDPRRGDPGYYLIGAGRAGFERGMGFRPGLKQRLLRAYVAHALAAYLGSLGAVALLALAGVLWAGMEAGLGGAGLAWIGLLALFPATDIAATLVNRLALALLPARHLPRLELKQGIPAELRTFVVVPTVLDSSAGIRGRIGQLEVRYLANPEGEVYYALLSDWAGAERESLPGDAALLRAAREGVAALNAKHGGGRFFLFHRRRAWDAAAGCWTGWEGRRGQLREFNRLLRGATDTRFLPPAADAPAPPQNVRYVVHLEADTRLPMDSVSWLVGTAAHPLNRPALDPATRRVVEGYALLQPRLTPTLPLRRERSLYQRIVSCRCGIEDYSSALSEVYQDWFGFGTPLGKGLYEIDAYEAALAGRWPEPDAPGQDVLESVYARCALVADVEFFEAAQAHAGDGRGWRRGDGRLWRWVFGAGGRDLPWSGRWRLLDRLRRSLSMPMAFLVLVAAWAVPGAPMAALVGLVALALAGPALLAFLAALVPPRRGFVLADHLREAGETLGSGLGAALLDGGLLAQRAGLLFDTALPASSDGRGFRLNPTPLGPSARWAVVAAVLVLWFNPGRIGVAAPFLLLWGLAPLWMRALAAPFPAQPPDAPQPDDMARFRWIGRRTWRFFTAFVDAGDHHLPPDNFQEDPKPVVAHRSSPTNFGLYLLSVLAARDFGWLGLGDALDRLEATFHTFDALPRWRGHFFNWYDTSDLRPLEPRYLSTVDSGNLAGHLLVLAQSCREQARQPLAVSAALRGMADTHALLCAALAGAGAVPEALCAQAALIGQGLADAPADPGGWEPLWARSLACADELCALAQGYAGAVPDDPARAEVAAWAGLLRDDLRSHARDWTALDPARAGHVPLGEAGEAGAALAARLDALADRAERLFREMDFGFLYDPARHLFSLGYLVNEGRLDGTYYDLLASEARLASQIAIAKREAPSTHWARLGRRMTRVAAGHVLLSWSGSMFEYLMPSLVGFTPRHSLLDETCRRVVARQIEYGRQRGIPWGISESAFAARDAGMTYQYSAFGVPGLGMKRGLARDWVVAPYATALAALYRPQAAAENYARLEALGGLGRYGFYEALDFTPERLAERQGVAVVRCYMAHHQGMALVALADVVHDGAMRGRFHRVPLIQATELLLHERGPRGLDTHSPRSALDQAEAAQVAQPPVRQRPSPTSALPSSHLLSNGRYAVMLTAAGSGYSAWNELAVTRWREDPVRDDWGAFFYLRNRATGRVWSAGYQPTAAVPDHYAVDFLEDRARIARADGDIATTLEIVVSPEDDAEIRRLSLANHGPAPVEIELTSYAEIVLAPPAADAAHPVFSNLFVDTGYLPQAVALWARRRPRGAGEPERWAGQVLAGVAADAGVEYETDRMRCLGRGRGVRSPLALQDGGPLGNSVGPVLDPVFCFRVRLRIEPGAVAHTVFTTFVAQNRDDLQELALKYRDPALFDRVSALAWTQAQVQLRHLRIATDEAQLFQALANRLLYADAALRPSGAVLALNTLGQRALWRHGISGDRPMVLARIGDAGQRALAEQLLRAQEYWRAKRLAVDLVFLCEQDASYAEELGGLLESLARAQRALSGAGPDPVRGAVAVVRADWLDEADRLLLRSSARVVLAGWRGTLAEQLLRRARGPAGYAPLRRPWTGAGPADLDALAGPDPSTLEFFNGLGGFTDGGRDYVVRLGPGQSTPLPWTNVIANPDFGFLVTESGGGYTWSLNSRENPLTPWSNDPVGDPPGEAFYLRDEDSGELWCPTALPIRVEGGHYLIRHGQGYSRFDHASHGIHSALTQCVDPADPVKVSILRLRDTSGRPRRLSVVAYAEWALGNSRPAAAPYVVTESDPATGALLARNPWSAEFGGRVAFADLGGRPTAWTASREEFLGRNGGLDAPAGLLGRRAGLRRRCGAGLDPCAALQTGIELGPGGTAEVVFLLGQGADRAGALDLIRRHRAIPAAETLERARRAWDERLGALQIQTPDRGLDLLVNRWLVYQALGCRVWARAAFYQAGGAYGFRDQLQDGMALAAADPAGVRAHLLRAAGRQFPEGDVQHWWHPPTGRGVRTHCSDDRLWLPVAAVRYLDVSGDAAVLDEEIPFIDGPPLPPEREDAYFEPTLSEVRASLYEHCARALDASLALGPHSLPLIGAGDWNDGMNRVGQAGRGESVWLAWFLISALEAFIPLAAARDDAGRADRWRGHAERLKAAAEAAAWDGAWYRRAWFDDGTPLGSAANAECRIDSLPQSWAALSGAADPERARRALDAVWERLVRGGDSLVLLFDPPFRRGADPDSHATPDPGYIAGYPPGTRENGGQYTHAAVWCALAETRLDNGSGAVELLRMLNPVYRGADKAGREAYRGEPYVLAADVHAGPEHARRAGWTWYTGAAGWYYRTAVEGVLGLELRAGTLFVDPCPPTAWPGFAASLRRGSARYGIAVENPQGVRRGVAALELDGEALPPQGGIPLADDGREHRVRVVMG</sequence>
<feature type="region of interest" description="Disordered" evidence="3">
    <location>
        <begin position="1497"/>
        <end position="1536"/>
    </location>
</feature>
<dbReference type="InterPro" id="IPR019282">
    <property type="entry name" value="Glycoamylase-like_cons_dom"/>
</dbReference>
<dbReference type="Gene3D" id="2.70.98.40">
    <property type="entry name" value="Glycoside hydrolase, family 65, N-terminal domain"/>
    <property type="match status" value="2"/>
</dbReference>
<keyword evidence="9" id="KW-1185">Reference proteome</keyword>
<dbReference type="EMBL" id="FXAM01000004">
    <property type="protein sequence ID" value="SMF97806.1"/>
    <property type="molecule type" value="Genomic_DNA"/>
</dbReference>
<dbReference type="Gene3D" id="1.50.10.140">
    <property type="match status" value="2"/>
</dbReference>
<organism evidence="8 9">
    <name type="scientific">Methylomagnum ishizawai</name>
    <dbReference type="NCBI Taxonomy" id="1760988"/>
    <lineage>
        <taxon>Bacteria</taxon>
        <taxon>Pseudomonadati</taxon>
        <taxon>Pseudomonadota</taxon>
        <taxon>Gammaproteobacteria</taxon>
        <taxon>Methylococcales</taxon>
        <taxon>Methylococcaceae</taxon>
        <taxon>Methylomagnum</taxon>
    </lineage>
</organism>
<evidence type="ECO:0000259" key="5">
    <source>
        <dbReference type="Pfam" id="PF06165"/>
    </source>
</evidence>
<dbReference type="PANTHER" id="PTHR37469:SF2">
    <property type="entry name" value="CELLOBIONIC ACID PHOSPHORYLASE"/>
    <property type="match status" value="1"/>
</dbReference>
<dbReference type="GO" id="GO:0030246">
    <property type="term" value="F:carbohydrate binding"/>
    <property type="evidence" value="ECO:0007669"/>
    <property type="project" value="InterPro"/>
</dbReference>
<keyword evidence="4" id="KW-0812">Transmembrane</keyword>
<feature type="transmembrane region" description="Helical" evidence="4">
    <location>
        <begin position="801"/>
        <end position="817"/>
    </location>
</feature>
<dbReference type="SMART" id="SM01068">
    <property type="entry name" value="CBM_X"/>
    <property type="match status" value="2"/>
</dbReference>
<proteinExistence type="predicted"/>
<dbReference type="InterPro" id="IPR008928">
    <property type="entry name" value="6-hairpin_glycosidase_sf"/>
</dbReference>
<keyword evidence="2" id="KW-0808">Transferase</keyword>
<dbReference type="GO" id="GO:0016757">
    <property type="term" value="F:glycosyltransferase activity"/>
    <property type="evidence" value="ECO:0007669"/>
    <property type="project" value="UniProtKB-KW"/>
</dbReference>
<dbReference type="OrthoDB" id="9769991at2"/>
<dbReference type="InterPro" id="IPR037824">
    <property type="entry name" value="GH94N_2_NdvB"/>
</dbReference>
<dbReference type="CDD" id="cd11753">
    <property type="entry name" value="GH94N_ChvB_NdvB_2_like"/>
    <property type="match status" value="1"/>
</dbReference>
<dbReference type="STRING" id="1760988.SAMN02949497_0073"/>
<feature type="transmembrane region" description="Helical" evidence="4">
    <location>
        <begin position="399"/>
        <end position="425"/>
    </location>
</feature>
<dbReference type="InterPro" id="IPR012341">
    <property type="entry name" value="6hp_glycosidase-like_sf"/>
</dbReference>
<feature type="compositionally biased region" description="Basic residues" evidence="3">
    <location>
        <begin position="1"/>
        <end position="11"/>
    </location>
</feature>
<feature type="transmembrane region" description="Helical" evidence="4">
    <location>
        <begin position="823"/>
        <end position="846"/>
    </location>
</feature>
<dbReference type="Gene3D" id="2.60.420.10">
    <property type="entry name" value="Maltose phosphorylase, domain 3"/>
    <property type="match status" value="1"/>
</dbReference>
<name>A0A1Y6D5B7_9GAMM</name>
<feature type="transmembrane region" description="Helical" evidence="4">
    <location>
        <begin position="931"/>
        <end position="950"/>
    </location>
</feature>
<evidence type="ECO:0000256" key="2">
    <source>
        <dbReference type="ARBA" id="ARBA00022679"/>
    </source>
</evidence>
<accession>A0A1Y6D5B7</accession>
<evidence type="ECO:0000313" key="8">
    <source>
        <dbReference type="EMBL" id="SMF97806.1"/>
    </source>
</evidence>
<feature type="domain" description="Glycosyl hydrolase 94 catalytic" evidence="7">
    <location>
        <begin position="2316"/>
        <end position="2746"/>
    </location>
</feature>
<dbReference type="RefSeq" id="WP_085216821.1">
    <property type="nucleotide sequence ID" value="NZ_FXAM01000004.1"/>
</dbReference>
<dbReference type="GO" id="GO:0005975">
    <property type="term" value="P:carbohydrate metabolic process"/>
    <property type="evidence" value="ECO:0007669"/>
    <property type="project" value="InterPro"/>
</dbReference>
<keyword evidence="1" id="KW-0328">Glycosyltransferase</keyword>
<feature type="domain" description="Glycosyl hydrolase 94 supersandwich" evidence="5">
    <location>
        <begin position="1522"/>
        <end position="1799"/>
    </location>
</feature>
<dbReference type="Gene3D" id="1.50.10.10">
    <property type="match status" value="1"/>
</dbReference>
<feature type="domain" description="Glycoamylase-like" evidence="6">
    <location>
        <begin position="1271"/>
        <end position="1481"/>
    </location>
</feature>
<feature type="compositionally biased region" description="Low complexity" evidence="3">
    <location>
        <begin position="1512"/>
        <end position="1529"/>
    </location>
</feature>
<dbReference type="SUPFAM" id="SSF74650">
    <property type="entry name" value="Galactose mutarotase-like"/>
    <property type="match status" value="2"/>
</dbReference>
<dbReference type="SUPFAM" id="SSF48208">
    <property type="entry name" value="Six-hairpin glycosidases"/>
    <property type="match status" value="1"/>
</dbReference>
<feature type="compositionally biased region" description="Basic and acidic residues" evidence="3">
    <location>
        <begin position="12"/>
        <end position="24"/>
    </location>
</feature>
<dbReference type="PANTHER" id="PTHR37469">
    <property type="entry name" value="CELLOBIONIC ACID PHOSPHORYLASE-RELATED"/>
    <property type="match status" value="1"/>
</dbReference>
<reference evidence="8 9" key="1">
    <citation type="submission" date="2016-12" db="EMBL/GenBank/DDBJ databases">
        <authorList>
            <person name="Song W.-J."/>
            <person name="Kurnit D.M."/>
        </authorList>
    </citation>
    <scope>NUCLEOTIDE SEQUENCE [LARGE SCALE GENOMIC DNA]</scope>
    <source>
        <strain evidence="8 9">175</strain>
    </source>
</reference>
<dbReference type="Pfam" id="PF06165">
    <property type="entry name" value="GH94_b-supersand"/>
    <property type="match status" value="2"/>
</dbReference>
<dbReference type="Pfam" id="PF17167">
    <property type="entry name" value="Glyco_hydro_94"/>
    <property type="match status" value="1"/>
</dbReference>
<dbReference type="InterPro" id="IPR052047">
    <property type="entry name" value="GH94_Enzymes"/>
</dbReference>
<dbReference type="Proteomes" id="UP000192923">
    <property type="component" value="Unassembled WGS sequence"/>
</dbReference>
<protein>
    <submittedName>
        <fullName evidence="8">Cyclic beta-1,2-glucan synthetase</fullName>
    </submittedName>
</protein>
<dbReference type="InterPro" id="IPR037018">
    <property type="entry name" value="GH65_N"/>
</dbReference>
<dbReference type="InterPro" id="IPR037820">
    <property type="entry name" value="GH94N_NdvB"/>
</dbReference>
<evidence type="ECO:0000256" key="4">
    <source>
        <dbReference type="SAM" id="Phobius"/>
    </source>
</evidence>
<evidence type="ECO:0000259" key="6">
    <source>
        <dbReference type="Pfam" id="PF10091"/>
    </source>
</evidence>
<evidence type="ECO:0000313" key="9">
    <source>
        <dbReference type="Proteomes" id="UP000192923"/>
    </source>
</evidence>